<dbReference type="AlphaFoldDB" id="A0AAV4CE52"/>
<dbReference type="SMART" id="SM00248">
    <property type="entry name" value="ANK"/>
    <property type="match status" value="4"/>
</dbReference>
<name>A0AAV4CE52_9GAST</name>
<accession>A0AAV4CE52</accession>
<dbReference type="Proteomes" id="UP000735302">
    <property type="component" value="Unassembled WGS sequence"/>
</dbReference>
<dbReference type="InterPro" id="IPR002110">
    <property type="entry name" value="Ankyrin_rpt"/>
</dbReference>
<sequence>MPALVDPMAPMLWRACLAGDVALIEEELQNGRTDPHMRDRNGETCLHMAARGGNSKGFERMLEKVSSLDQTNHNGQTALHVAVNLEKLNIVRIIVQHGGDLDCTTKFSCMTPLHLACRYGLEQIVQCLLDSGANCAIRDKIQKWPDFYTSSPTILHTFDKHFEVCTHGRRKLHSAQSHDNNISLLYTCSLLDSALSSLDYNPAQKLTAPRVDNYGVVRDAAGVAVLDDDSEVEKIRAQDRQNRERGGPEHGDIQHGDVEIFEERATYDPEKIADEAGKIKRNDKKWKINHKMDFSDQHKMRMQQNVFDRLLGATKKK</sequence>
<keyword evidence="5" id="KW-1185">Reference proteome</keyword>
<feature type="repeat" description="ANK" evidence="3">
    <location>
        <begin position="74"/>
        <end position="106"/>
    </location>
</feature>
<dbReference type="EMBL" id="BLXT01006160">
    <property type="protein sequence ID" value="GFO29409.1"/>
    <property type="molecule type" value="Genomic_DNA"/>
</dbReference>
<feature type="repeat" description="ANK" evidence="3">
    <location>
        <begin position="108"/>
        <end position="140"/>
    </location>
</feature>
<comment type="caution">
    <text evidence="4">The sequence shown here is derived from an EMBL/GenBank/DDBJ whole genome shotgun (WGS) entry which is preliminary data.</text>
</comment>
<dbReference type="Pfam" id="PF13637">
    <property type="entry name" value="Ank_4"/>
    <property type="match status" value="1"/>
</dbReference>
<evidence type="ECO:0000256" key="2">
    <source>
        <dbReference type="ARBA" id="ARBA00023043"/>
    </source>
</evidence>
<gene>
    <name evidence="4" type="ORF">PoB_005591400</name>
</gene>
<dbReference type="PANTHER" id="PTHR24171">
    <property type="entry name" value="ANKYRIN REPEAT DOMAIN-CONTAINING PROTEIN 39-RELATED"/>
    <property type="match status" value="1"/>
</dbReference>
<evidence type="ECO:0000313" key="4">
    <source>
        <dbReference type="EMBL" id="GFO29409.1"/>
    </source>
</evidence>
<keyword evidence="1" id="KW-0677">Repeat</keyword>
<keyword evidence="2 3" id="KW-0040">ANK repeat</keyword>
<dbReference type="Gene3D" id="1.25.40.20">
    <property type="entry name" value="Ankyrin repeat-containing domain"/>
    <property type="match status" value="1"/>
</dbReference>
<feature type="repeat" description="ANK" evidence="3">
    <location>
        <begin position="41"/>
        <end position="73"/>
    </location>
</feature>
<dbReference type="SUPFAM" id="SSF48403">
    <property type="entry name" value="Ankyrin repeat"/>
    <property type="match status" value="1"/>
</dbReference>
<protein>
    <submittedName>
        <fullName evidence="4">Ankyrin</fullName>
    </submittedName>
</protein>
<evidence type="ECO:0000256" key="3">
    <source>
        <dbReference type="PROSITE-ProRule" id="PRU00023"/>
    </source>
</evidence>
<evidence type="ECO:0000313" key="5">
    <source>
        <dbReference type="Proteomes" id="UP000735302"/>
    </source>
</evidence>
<dbReference type="PROSITE" id="PS50088">
    <property type="entry name" value="ANK_REPEAT"/>
    <property type="match status" value="3"/>
</dbReference>
<reference evidence="4 5" key="1">
    <citation type="journal article" date="2021" name="Elife">
        <title>Chloroplast acquisition without the gene transfer in kleptoplastic sea slugs, Plakobranchus ocellatus.</title>
        <authorList>
            <person name="Maeda T."/>
            <person name="Takahashi S."/>
            <person name="Yoshida T."/>
            <person name="Shimamura S."/>
            <person name="Takaki Y."/>
            <person name="Nagai Y."/>
            <person name="Toyoda A."/>
            <person name="Suzuki Y."/>
            <person name="Arimoto A."/>
            <person name="Ishii H."/>
            <person name="Satoh N."/>
            <person name="Nishiyama T."/>
            <person name="Hasebe M."/>
            <person name="Maruyama T."/>
            <person name="Minagawa J."/>
            <person name="Obokata J."/>
            <person name="Shigenobu S."/>
        </authorList>
    </citation>
    <scope>NUCLEOTIDE SEQUENCE [LARGE SCALE GENOMIC DNA]</scope>
</reference>
<organism evidence="4 5">
    <name type="scientific">Plakobranchus ocellatus</name>
    <dbReference type="NCBI Taxonomy" id="259542"/>
    <lineage>
        <taxon>Eukaryota</taxon>
        <taxon>Metazoa</taxon>
        <taxon>Spiralia</taxon>
        <taxon>Lophotrochozoa</taxon>
        <taxon>Mollusca</taxon>
        <taxon>Gastropoda</taxon>
        <taxon>Heterobranchia</taxon>
        <taxon>Euthyneura</taxon>
        <taxon>Panpulmonata</taxon>
        <taxon>Sacoglossa</taxon>
        <taxon>Placobranchoidea</taxon>
        <taxon>Plakobranchidae</taxon>
        <taxon>Plakobranchus</taxon>
    </lineage>
</organism>
<dbReference type="PROSITE" id="PS50297">
    <property type="entry name" value="ANK_REP_REGION"/>
    <property type="match status" value="2"/>
</dbReference>
<dbReference type="InterPro" id="IPR036770">
    <property type="entry name" value="Ankyrin_rpt-contain_sf"/>
</dbReference>
<evidence type="ECO:0000256" key="1">
    <source>
        <dbReference type="ARBA" id="ARBA00022737"/>
    </source>
</evidence>
<proteinExistence type="predicted"/>
<dbReference type="Pfam" id="PF12796">
    <property type="entry name" value="Ank_2"/>
    <property type="match status" value="1"/>
</dbReference>